<dbReference type="AlphaFoldDB" id="A0A6G0T5F8"/>
<dbReference type="PANTHER" id="PTHR32344:SF1">
    <property type="entry name" value="U1-TYPE DOMAIN-CONTAINING PROTEIN"/>
    <property type="match status" value="1"/>
</dbReference>
<dbReference type="GO" id="GO:0003690">
    <property type="term" value="F:double-stranded DNA binding"/>
    <property type="evidence" value="ECO:0007669"/>
    <property type="project" value="InterPro"/>
</dbReference>
<comment type="caution">
    <text evidence="1">The sequence shown here is derived from an EMBL/GenBank/DDBJ whole genome shotgun (WGS) entry which is preliminary data.</text>
</comment>
<dbReference type="OrthoDB" id="6592644at2759"/>
<feature type="non-terminal residue" evidence="1">
    <location>
        <position position="456"/>
    </location>
</feature>
<evidence type="ECO:0000313" key="1">
    <source>
        <dbReference type="EMBL" id="KAE9525942.1"/>
    </source>
</evidence>
<accession>A0A6G0T5F8</accession>
<dbReference type="Proteomes" id="UP000475862">
    <property type="component" value="Unassembled WGS sequence"/>
</dbReference>
<protein>
    <recommendedName>
        <fullName evidence="3">DUF659 domain-containing protein</fullName>
    </recommendedName>
</protein>
<dbReference type="PANTHER" id="PTHR32344">
    <property type="entry name" value="U1-TYPE DOMAIN-CONTAINING PROTEIN"/>
    <property type="match status" value="1"/>
</dbReference>
<sequence length="456" mass="51814">MPKISSIKKRKVAQYLLEFPNETFKSDGRVLLCAACGQSVSCLQRSPRTQHINTSKHKENKSIFNIDLCRALIKADISLTILKNPTFKRFLEKYTGQAVPEETTIRKNYVDIIYNETLSKNLRIIANDVDGRYIANCIVGKLNSEPSKPIVLSCGELTKYNHQTIARFFNDAMSIHYENVLLFLSDGAPCMVNSGKILTTSYLKMLHLTSLAHGFHRVSETVRAQFPLVDSLIATIKNRVLKLKELYPNLCNPLEPIITRWCTWLVAVKYYLNNFEKIKDVILNLNSDNLISIAKAKDIMQNNELKNNLAYILENFCFFLVEVIKKLETSSLTIIENLVIVENAANTLNKVQGESGVKIKNKLNDVLAKNVGLKNIKTIRNILLNINENPSMNIEFTPSEISNMKYAPLTSIDVERSFSRYKSILRPKCVVAHLNLKINKCTLFKTVSKTTVMKMN</sequence>
<gene>
    <name evidence="1" type="ORF">AGLY_013991</name>
</gene>
<evidence type="ECO:0000313" key="2">
    <source>
        <dbReference type="Proteomes" id="UP000475862"/>
    </source>
</evidence>
<organism evidence="1 2">
    <name type="scientific">Aphis glycines</name>
    <name type="common">Soybean aphid</name>
    <dbReference type="NCBI Taxonomy" id="307491"/>
    <lineage>
        <taxon>Eukaryota</taxon>
        <taxon>Metazoa</taxon>
        <taxon>Ecdysozoa</taxon>
        <taxon>Arthropoda</taxon>
        <taxon>Hexapoda</taxon>
        <taxon>Insecta</taxon>
        <taxon>Pterygota</taxon>
        <taxon>Neoptera</taxon>
        <taxon>Paraneoptera</taxon>
        <taxon>Hemiptera</taxon>
        <taxon>Sternorrhyncha</taxon>
        <taxon>Aphidomorpha</taxon>
        <taxon>Aphidoidea</taxon>
        <taxon>Aphididae</taxon>
        <taxon>Aphidini</taxon>
        <taxon>Aphis</taxon>
        <taxon>Aphis</taxon>
    </lineage>
</organism>
<reference evidence="1 2" key="1">
    <citation type="submission" date="2019-08" db="EMBL/GenBank/DDBJ databases">
        <title>The genome of the soybean aphid Biotype 1, its phylome, world population structure and adaptation to the North American continent.</title>
        <authorList>
            <person name="Giordano R."/>
            <person name="Donthu R.K."/>
            <person name="Hernandez A.G."/>
            <person name="Wright C.L."/>
            <person name="Zimin A.V."/>
        </authorList>
    </citation>
    <scope>NUCLEOTIDE SEQUENCE [LARGE SCALE GENOMIC DNA]</scope>
    <source>
        <tissue evidence="1">Whole aphids</tissue>
    </source>
</reference>
<keyword evidence="2" id="KW-1185">Reference proteome</keyword>
<dbReference type="GO" id="GO:0006357">
    <property type="term" value="P:regulation of transcription by RNA polymerase II"/>
    <property type="evidence" value="ECO:0007669"/>
    <property type="project" value="InterPro"/>
</dbReference>
<dbReference type="GO" id="GO:0005634">
    <property type="term" value="C:nucleus"/>
    <property type="evidence" value="ECO:0007669"/>
    <property type="project" value="InterPro"/>
</dbReference>
<evidence type="ECO:0008006" key="3">
    <source>
        <dbReference type="Google" id="ProtNLM"/>
    </source>
</evidence>
<proteinExistence type="predicted"/>
<dbReference type="EMBL" id="VYZN01000057">
    <property type="protein sequence ID" value="KAE9525942.1"/>
    <property type="molecule type" value="Genomic_DNA"/>
</dbReference>
<dbReference type="InterPro" id="IPR033375">
    <property type="entry name" value="Cggbp1"/>
</dbReference>
<name>A0A6G0T5F8_APHGL</name>